<dbReference type="InterPro" id="IPR021641">
    <property type="entry name" value="DUF3245"/>
</dbReference>
<name>A0AAN7JPW3_9MYRT</name>
<dbReference type="EMBL" id="JAXIOK010000016">
    <property type="protein sequence ID" value="KAK4751665.1"/>
    <property type="molecule type" value="Genomic_DNA"/>
</dbReference>
<feature type="region of interest" description="Disordered" evidence="1">
    <location>
        <begin position="80"/>
        <end position="134"/>
    </location>
</feature>
<organism evidence="2 3">
    <name type="scientific">Trapa incisa</name>
    <dbReference type="NCBI Taxonomy" id="236973"/>
    <lineage>
        <taxon>Eukaryota</taxon>
        <taxon>Viridiplantae</taxon>
        <taxon>Streptophyta</taxon>
        <taxon>Embryophyta</taxon>
        <taxon>Tracheophyta</taxon>
        <taxon>Spermatophyta</taxon>
        <taxon>Magnoliopsida</taxon>
        <taxon>eudicotyledons</taxon>
        <taxon>Gunneridae</taxon>
        <taxon>Pentapetalae</taxon>
        <taxon>rosids</taxon>
        <taxon>malvids</taxon>
        <taxon>Myrtales</taxon>
        <taxon>Lythraceae</taxon>
        <taxon>Trapa</taxon>
    </lineage>
</organism>
<accession>A0AAN7JPW3</accession>
<evidence type="ECO:0000313" key="2">
    <source>
        <dbReference type="EMBL" id="KAK4751665.1"/>
    </source>
</evidence>
<feature type="region of interest" description="Disordered" evidence="1">
    <location>
        <begin position="34"/>
        <end position="54"/>
    </location>
</feature>
<evidence type="ECO:0000313" key="3">
    <source>
        <dbReference type="Proteomes" id="UP001345219"/>
    </source>
</evidence>
<comment type="caution">
    <text evidence="2">The sequence shown here is derived from an EMBL/GenBank/DDBJ whole genome shotgun (WGS) entry which is preliminary data.</text>
</comment>
<dbReference type="Pfam" id="PF11595">
    <property type="entry name" value="DUF3245"/>
    <property type="match status" value="1"/>
</dbReference>
<evidence type="ECO:0000256" key="1">
    <source>
        <dbReference type="SAM" id="MobiDB-lite"/>
    </source>
</evidence>
<feature type="compositionally biased region" description="Basic and acidic residues" evidence="1">
    <location>
        <begin position="34"/>
        <end position="48"/>
    </location>
</feature>
<dbReference type="PANTHER" id="PTHR35741">
    <property type="entry name" value="FACTOR CWC22-LIKE PROTEIN, PUTATIVE (DUF3245)-RELATED"/>
    <property type="match status" value="1"/>
</dbReference>
<gene>
    <name evidence="2" type="ORF">SAY87_020463</name>
</gene>
<reference evidence="2 3" key="1">
    <citation type="journal article" date="2023" name="Hortic Res">
        <title>Pangenome of water caltrop reveals structural variations and asymmetric subgenome divergence after allopolyploidization.</title>
        <authorList>
            <person name="Zhang X."/>
            <person name="Chen Y."/>
            <person name="Wang L."/>
            <person name="Yuan Y."/>
            <person name="Fang M."/>
            <person name="Shi L."/>
            <person name="Lu R."/>
            <person name="Comes H.P."/>
            <person name="Ma Y."/>
            <person name="Chen Y."/>
            <person name="Huang G."/>
            <person name="Zhou Y."/>
            <person name="Zheng Z."/>
            <person name="Qiu Y."/>
        </authorList>
    </citation>
    <scope>NUCLEOTIDE SEQUENCE [LARGE SCALE GENOMIC DNA]</scope>
    <source>
        <tissue evidence="2">Roots</tissue>
    </source>
</reference>
<feature type="compositionally biased region" description="Basic and acidic residues" evidence="1">
    <location>
        <begin position="80"/>
        <end position="92"/>
    </location>
</feature>
<dbReference type="Proteomes" id="UP001345219">
    <property type="component" value="Chromosome 16"/>
</dbReference>
<dbReference type="PANTHER" id="PTHR35741:SF1">
    <property type="entry name" value="FACTOR CWC22-LIKE PROTEIN, PUTATIVE (DUF3245)-RELATED"/>
    <property type="match status" value="1"/>
</dbReference>
<proteinExistence type="predicted"/>
<protein>
    <submittedName>
        <fullName evidence="2">Uncharacterized protein</fullName>
    </submittedName>
</protein>
<sequence length="134" mass="14764">MNTETAKKSGPPKIVTSNRAFTLAEQWVNSMSRAIDDEPVKEETESRPLRLGLGAKVSRQIKPGNLNDPIARKLLSNLEAGKRKASTEKEKSSLAAAVKDDDSEDDLDSRSKAFMKKRHAPPPVDSVPTPKKRK</sequence>
<keyword evidence="3" id="KW-1185">Reference proteome</keyword>
<dbReference type="AlphaFoldDB" id="A0AAN7JPW3"/>